<evidence type="ECO:0000256" key="13">
    <source>
        <dbReference type="ARBA" id="ARBA00022840"/>
    </source>
</evidence>
<keyword evidence="13 20" id="KW-0067">ATP-binding</keyword>
<evidence type="ECO:0000256" key="20">
    <source>
        <dbReference type="PROSITE-ProRule" id="PRU10141"/>
    </source>
</evidence>
<dbReference type="SMART" id="SM00369">
    <property type="entry name" value="LRR_TYP"/>
    <property type="match status" value="14"/>
</dbReference>
<dbReference type="PANTHER" id="PTHR48053">
    <property type="entry name" value="LEUCINE RICH REPEAT FAMILY PROTEIN, EXPRESSED"/>
    <property type="match status" value="1"/>
</dbReference>
<evidence type="ECO:0000259" key="24">
    <source>
        <dbReference type="PROSITE" id="PS50011"/>
    </source>
</evidence>
<protein>
    <recommendedName>
        <fullName evidence="3">non-specific serine/threonine protein kinase</fullName>
        <ecNumber evidence="3">2.7.11.1</ecNumber>
    </recommendedName>
</protein>
<keyword evidence="15 22" id="KW-0472">Membrane</keyword>
<evidence type="ECO:0000256" key="12">
    <source>
        <dbReference type="ARBA" id="ARBA00022777"/>
    </source>
</evidence>
<keyword evidence="14 22" id="KW-1133">Transmembrane helix</keyword>
<evidence type="ECO:0000256" key="21">
    <source>
        <dbReference type="SAM" id="MobiDB-lite"/>
    </source>
</evidence>
<keyword evidence="11 20" id="KW-0547">Nucleotide-binding</keyword>
<dbReference type="GO" id="GO:0099402">
    <property type="term" value="P:plant organ development"/>
    <property type="evidence" value="ECO:0007669"/>
    <property type="project" value="UniProtKB-ARBA"/>
</dbReference>
<dbReference type="GO" id="GO:0009791">
    <property type="term" value="P:post-embryonic development"/>
    <property type="evidence" value="ECO:0007669"/>
    <property type="project" value="UniProtKB-ARBA"/>
</dbReference>
<dbReference type="InterPro" id="IPR001611">
    <property type="entry name" value="Leu-rich_rpt"/>
</dbReference>
<dbReference type="InterPro" id="IPR011009">
    <property type="entry name" value="Kinase-like_dom_sf"/>
</dbReference>
<evidence type="ECO:0000256" key="16">
    <source>
        <dbReference type="ARBA" id="ARBA00023170"/>
    </source>
</evidence>
<evidence type="ECO:0000256" key="18">
    <source>
        <dbReference type="ARBA" id="ARBA00047899"/>
    </source>
</evidence>
<dbReference type="FunFam" id="1.10.510.10:FF:000445">
    <property type="entry name" value="MDIS1-interacting receptor like kinase 2"/>
    <property type="match status" value="1"/>
</dbReference>
<feature type="chain" id="PRO_5041357522" description="non-specific serine/threonine protein kinase" evidence="23">
    <location>
        <begin position="23"/>
        <end position="1868"/>
    </location>
</feature>
<comment type="catalytic activity">
    <reaction evidence="19">
        <text>L-seryl-[protein] + ATP = O-phospho-L-seryl-[protein] + ADP + H(+)</text>
        <dbReference type="Rhea" id="RHEA:17989"/>
        <dbReference type="Rhea" id="RHEA-COMP:9863"/>
        <dbReference type="Rhea" id="RHEA-COMP:11604"/>
        <dbReference type="ChEBI" id="CHEBI:15378"/>
        <dbReference type="ChEBI" id="CHEBI:29999"/>
        <dbReference type="ChEBI" id="CHEBI:30616"/>
        <dbReference type="ChEBI" id="CHEBI:83421"/>
        <dbReference type="ChEBI" id="CHEBI:456216"/>
        <dbReference type="EC" id="2.7.11.1"/>
    </reaction>
</comment>
<keyword evidence="12" id="KW-0418">Kinase</keyword>
<dbReference type="GO" id="GO:0006952">
    <property type="term" value="P:defense response"/>
    <property type="evidence" value="ECO:0007669"/>
    <property type="project" value="UniProtKB-ARBA"/>
</dbReference>
<dbReference type="Pfam" id="PF13855">
    <property type="entry name" value="LRR_8"/>
    <property type="match status" value="2"/>
</dbReference>
<sequence>MVLVSSTSTVLLIVWPIICVVAASELSSIQLEREALLNTGWWNTSGTVTSNHCNWTGIACDVQGSINGIDLNNHGIVGDLNNFNFSRFPNLEFLKLGSNHLSGTIQLQVGDLPKLHYLDLSHNTLMRGDILQEIGSMKNLVELHLGGNMFYQPIPYTLGGLTKLKIMDLSSNYLTGSIPSTLGNLTNLRLLNLSFNKFDGPIPSSLGHLTNLIILNLSFNSFVGQIPSTLGHNLTLLTTLDLSRNHINGSIPYEFGNLKHLLHLDLSYNMLEGLLPPQVLWNLTNLRILSLGSNYLVGPVPSTLGYLTNLWSLDLSNNSFNGPIPPTLGHLSNLSELMLDLNKLHGSIPHELTRLTHLNTLHLSSNLLVGQLPITIGGLFNLLSLDLSNNNFSGPIPSGIQNCPKLYELKLSHNSLSGSIPQGIGDFRYLWVLDLSFNNFSGPIPSGIQNCLQLNKLILSHNSLSGSIPQGIGNYLTNLRSLDLSDNSFDGPIPSTLGHLSNLSELILYLNKLHGSIPHELTQLTQLNFLNLSSNLLVGQLPITIGGLLNLRSLDLSNNHFNGPIPSGIQNCPKLYELKLSHNSLSGSIPQGIGDRLDLQPQLLDLSFNNLEGEIPISLQNRTLPKQFIGNKGLCGQRSGFPLCTSSNSSHSSLSIIPFLRIFIPAITFFAFIILGFLFLSKRKVKNPILIARATKNGDFFTMWNYDGKIAFEDIIEATEDFDIKYCIGTGGYGSVYRAHLPSGKIVALKKLHYSEFEEPTFIKSFENEVRVLSEIRHRNIVKLHGYSLHRKCMFLIYEYMQRGSLFCVLHNNDEAVEFGWFKRVNVIKGIAHAFSYLHHSCTPTIVHRDISSKNILLNSEFHALVGDFGLARLLHSDSSNRTTLAGTFGYIAPELAYTIDVTEKCDVYSFGVVALETLMGSHPGQLLSSLDQNIMLIDILDRRLSPPEDQTIVQDIVVASSVAFACLSSKPKSRPTMKHVSQEFLIRKTRVSKPFHKISILELKNQEMCFVDEIDAMGDSMPEGASSGRPPLLNSGNYSFWKIRMRAYIRSINEKAWISVEEGYELPTKRIEDGTMITKPRAEWTAIDFDNAKWHHRAMNAIFGGVDCTQFIYIQNLESAKEAWDTLQTTNEGTLAVRRSRVQMLTSQFESLVMNEDEKLVDFQTRLLNITNQSQTLGELYPQERINWKILRSLPKRFNAKVTAIEESKNVDLMRVDELLGSLQTYELGFKPKIEGKGIALKVTNEESEDDVACMVRTFKKFLKNICSNREEVKKKITPKEVVDCKDKSMKKLIQCHECKGIGFISTKRANEKRESKKGLAMAASWSDVSVSDKEEEEESSNEREYTSNYIAHPAIYEGRFEDNSEDSSSIEESENSSSSEDSEISSNDEEFEVSSNQDFISFNDKILQQKNEENIKLKLINANLVVIFKALINEKKMSLEKMSKQSEVIKEHEKTIEKNVSKVEESAQELDYLREDFTMKLFAMEGEIKQKENSLSIMKIKECELKDEVKSLKESINGMKIGAIKLDEVIKLGKHHGDMSGLGFVEEVKKTPTTKNKSRKSKKKKDSTTIPSNIKDKGKKSNGTSQPTSQPKHAHQKGNFSKFIPVCHYCNVVGHIRPKCYEYARQCKLGNVEHDKNVKKLPNHSPKHEFKSRARHNISKFVPVCHFCNIVGHIKPKCYEYIRQCKLGNEMHAREMKRLPLVVSKHVRALETMHDKHVNEKNSTRKVWVKKNNVHSCEMDKSSLKVSKHDNSFDAFRNVHIDHIHVKKPTKKIWIEKNDMHVNSNHVKKYVEKKLIKKSVNHDHLKSLDEIFVRGKNDDFNMSDVFIKKIVDDLSSRFHIAMRNDHDVVCVGSPKTNMVKGECSHT</sequence>
<dbReference type="PROSITE" id="PS00107">
    <property type="entry name" value="PROTEIN_KINASE_ATP"/>
    <property type="match status" value="1"/>
</dbReference>
<feature type="compositionally biased region" description="Acidic residues" evidence="21">
    <location>
        <begin position="1365"/>
        <end position="1392"/>
    </location>
</feature>
<dbReference type="EMBL" id="JAUESC010000004">
    <property type="protein sequence ID" value="KAK0595249.1"/>
    <property type="molecule type" value="Genomic_DNA"/>
</dbReference>
<evidence type="ECO:0000256" key="17">
    <source>
        <dbReference type="ARBA" id="ARBA00023180"/>
    </source>
</evidence>
<organism evidence="25 26">
    <name type="scientific">Acer saccharum</name>
    <name type="common">Sugar maple</name>
    <dbReference type="NCBI Taxonomy" id="4024"/>
    <lineage>
        <taxon>Eukaryota</taxon>
        <taxon>Viridiplantae</taxon>
        <taxon>Streptophyta</taxon>
        <taxon>Embryophyta</taxon>
        <taxon>Tracheophyta</taxon>
        <taxon>Spermatophyta</taxon>
        <taxon>Magnoliopsida</taxon>
        <taxon>eudicotyledons</taxon>
        <taxon>Gunneridae</taxon>
        <taxon>Pentapetalae</taxon>
        <taxon>rosids</taxon>
        <taxon>malvids</taxon>
        <taxon>Sapindales</taxon>
        <taxon>Sapindaceae</taxon>
        <taxon>Hippocastanoideae</taxon>
        <taxon>Acereae</taxon>
        <taxon>Acer</taxon>
    </lineage>
</organism>
<dbReference type="FunFam" id="3.80.10.10:FF:000453">
    <property type="entry name" value="Leucine-rich receptor-like protein kinase family protein"/>
    <property type="match status" value="1"/>
</dbReference>
<dbReference type="EC" id="2.7.11.1" evidence="3"/>
<keyword evidence="8 22" id="KW-0812">Transmembrane</keyword>
<evidence type="ECO:0000256" key="19">
    <source>
        <dbReference type="ARBA" id="ARBA00048679"/>
    </source>
</evidence>
<evidence type="ECO:0000256" key="4">
    <source>
        <dbReference type="ARBA" id="ARBA00022527"/>
    </source>
</evidence>
<feature type="transmembrane region" description="Helical" evidence="22">
    <location>
        <begin position="659"/>
        <end position="680"/>
    </location>
</feature>
<feature type="region of interest" description="Disordered" evidence="21">
    <location>
        <begin position="1552"/>
        <end position="1598"/>
    </location>
</feature>
<dbReference type="GO" id="GO:0003676">
    <property type="term" value="F:nucleic acid binding"/>
    <property type="evidence" value="ECO:0007669"/>
    <property type="project" value="InterPro"/>
</dbReference>
<evidence type="ECO:0000256" key="9">
    <source>
        <dbReference type="ARBA" id="ARBA00022729"/>
    </source>
</evidence>
<dbReference type="InterPro" id="IPR032675">
    <property type="entry name" value="LRR_dom_sf"/>
</dbReference>
<evidence type="ECO:0000256" key="11">
    <source>
        <dbReference type="ARBA" id="ARBA00022741"/>
    </source>
</evidence>
<dbReference type="Pfam" id="PF14223">
    <property type="entry name" value="Retrotran_gag_2"/>
    <property type="match status" value="1"/>
</dbReference>
<dbReference type="GO" id="GO:0005886">
    <property type="term" value="C:plasma membrane"/>
    <property type="evidence" value="ECO:0007669"/>
    <property type="project" value="UniProtKB-SubCell"/>
</dbReference>
<dbReference type="InterPro" id="IPR008266">
    <property type="entry name" value="Tyr_kinase_AS"/>
</dbReference>
<dbReference type="FunFam" id="3.30.200.20:FF:000309">
    <property type="entry name" value="Leucine-rich repeat receptor protein kinase MSP1"/>
    <property type="match status" value="1"/>
</dbReference>
<comment type="caution">
    <text evidence="25">The sequence shown here is derived from an EMBL/GenBank/DDBJ whole genome shotgun (WGS) entry which is preliminary data.</text>
</comment>
<evidence type="ECO:0000256" key="10">
    <source>
        <dbReference type="ARBA" id="ARBA00022737"/>
    </source>
</evidence>
<evidence type="ECO:0000313" key="26">
    <source>
        <dbReference type="Proteomes" id="UP001168877"/>
    </source>
</evidence>
<dbReference type="InterPro" id="IPR051716">
    <property type="entry name" value="Plant_RL_S/T_kinase"/>
</dbReference>
<evidence type="ECO:0000256" key="23">
    <source>
        <dbReference type="SAM" id="SignalP"/>
    </source>
</evidence>
<dbReference type="FunFam" id="3.80.10.10:FF:000095">
    <property type="entry name" value="LRR receptor-like serine/threonine-protein kinase GSO1"/>
    <property type="match status" value="1"/>
</dbReference>
<dbReference type="GO" id="GO:0051707">
    <property type="term" value="P:response to other organism"/>
    <property type="evidence" value="ECO:0007669"/>
    <property type="project" value="UniProtKB-ARBA"/>
</dbReference>
<dbReference type="SUPFAM" id="SSF52047">
    <property type="entry name" value="RNI-like"/>
    <property type="match status" value="1"/>
</dbReference>
<dbReference type="Proteomes" id="UP001168877">
    <property type="component" value="Unassembled WGS sequence"/>
</dbReference>
<dbReference type="InterPro" id="IPR000719">
    <property type="entry name" value="Prot_kinase_dom"/>
</dbReference>
<dbReference type="FunFam" id="3.80.10.10:FF:000400">
    <property type="entry name" value="Nuclear pore complex protein NUP107"/>
    <property type="match status" value="1"/>
</dbReference>
<comment type="subcellular location">
    <subcellularLocation>
        <location evidence="1">Cell membrane</location>
    </subcellularLocation>
    <subcellularLocation>
        <location evidence="2">Membrane</location>
        <topology evidence="2">Single-pass type I membrane protein</topology>
    </subcellularLocation>
</comment>
<dbReference type="PANTHER" id="PTHR48053:SF126">
    <property type="entry name" value="MDIS1-INTERACTING RECEPTOR LIKE KINASE 2-LIKE ISOFORM X1"/>
    <property type="match status" value="1"/>
</dbReference>
<dbReference type="SUPFAM" id="SSF52058">
    <property type="entry name" value="L domain-like"/>
    <property type="match status" value="1"/>
</dbReference>
<evidence type="ECO:0000256" key="22">
    <source>
        <dbReference type="SAM" id="Phobius"/>
    </source>
</evidence>
<dbReference type="Pfam" id="PF23598">
    <property type="entry name" value="LRR_14"/>
    <property type="match status" value="1"/>
</dbReference>
<gene>
    <name evidence="25" type="ORF">LWI29_004895</name>
</gene>
<feature type="domain" description="Protein kinase" evidence="24">
    <location>
        <begin position="722"/>
        <end position="986"/>
    </location>
</feature>
<feature type="region of interest" description="Disordered" evidence="21">
    <location>
        <begin position="1329"/>
        <end position="1349"/>
    </location>
</feature>
<reference evidence="25" key="1">
    <citation type="journal article" date="2022" name="Plant J.">
        <title>Strategies of tolerance reflected in two North American maple genomes.</title>
        <authorList>
            <person name="McEvoy S.L."/>
            <person name="Sezen U.U."/>
            <person name="Trouern-Trend A."/>
            <person name="McMahon S.M."/>
            <person name="Schaberg P.G."/>
            <person name="Yang J."/>
            <person name="Wegrzyn J.L."/>
            <person name="Swenson N.G."/>
        </authorList>
    </citation>
    <scope>NUCLEOTIDE SEQUENCE</scope>
    <source>
        <strain evidence="25">NS2018</strain>
    </source>
</reference>
<dbReference type="GO" id="GO:0005524">
    <property type="term" value="F:ATP binding"/>
    <property type="evidence" value="ECO:0007669"/>
    <property type="project" value="UniProtKB-UniRule"/>
</dbReference>
<feature type="compositionally biased region" description="Polar residues" evidence="21">
    <location>
        <begin position="1583"/>
        <end position="1593"/>
    </location>
</feature>
<name>A0AA39SNU0_ACESA</name>
<evidence type="ECO:0000256" key="3">
    <source>
        <dbReference type="ARBA" id="ARBA00012513"/>
    </source>
</evidence>
<evidence type="ECO:0000256" key="14">
    <source>
        <dbReference type="ARBA" id="ARBA00022989"/>
    </source>
</evidence>
<evidence type="ECO:0000256" key="5">
    <source>
        <dbReference type="ARBA" id="ARBA00022553"/>
    </source>
</evidence>
<keyword evidence="16" id="KW-0675">Receptor</keyword>
<keyword evidence="5" id="KW-0597">Phosphoprotein</keyword>
<evidence type="ECO:0000256" key="7">
    <source>
        <dbReference type="ARBA" id="ARBA00022679"/>
    </source>
</evidence>
<dbReference type="InterPro" id="IPR001878">
    <property type="entry name" value="Znf_CCHC"/>
</dbReference>
<evidence type="ECO:0000256" key="8">
    <source>
        <dbReference type="ARBA" id="ARBA00022692"/>
    </source>
</evidence>
<dbReference type="GO" id="GO:0008270">
    <property type="term" value="F:zinc ion binding"/>
    <property type="evidence" value="ECO:0007669"/>
    <property type="project" value="InterPro"/>
</dbReference>
<feature type="binding site" evidence="20">
    <location>
        <position position="750"/>
    </location>
    <ligand>
        <name>ATP</name>
        <dbReference type="ChEBI" id="CHEBI:30616"/>
    </ligand>
</feature>
<feature type="compositionally biased region" description="Basic residues" evidence="21">
    <location>
        <begin position="1558"/>
        <end position="1567"/>
    </location>
</feature>
<dbReference type="PROSITE" id="PS00109">
    <property type="entry name" value="PROTEIN_KINASE_TYR"/>
    <property type="match status" value="1"/>
</dbReference>
<dbReference type="InterPro" id="IPR017441">
    <property type="entry name" value="Protein_kinase_ATP_BS"/>
</dbReference>
<dbReference type="PROSITE" id="PS50011">
    <property type="entry name" value="PROTEIN_KINASE_DOM"/>
    <property type="match status" value="1"/>
</dbReference>
<feature type="signal peptide" evidence="23">
    <location>
        <begin position="1"/>
        <end position="22"/>
    </location>
</feature>
<evidence type="ECO:0000256" key="1">
    <source>
        <dbReference type="ARBA" id="ARBA00004236"/>
    </source>
</evidence>
<keyword evidence="26" id="KW-1185">Reference proteome</keyword>
<accession>A0AA39SNU0</accession>
<dbReference type="GO" id="GO:0009653">
    <property type="term" value="P:anatomical structure morphogenesis"/>
    <property type="evidence" value="ECO:0007669"/>
    <property type="project" value="UniProtKB-ARBA"/>
</dbReference>
<dbReference type="Pfam" id="PF00069">
    <property type="entry name" value="Pkinase"/>
    <property type="match status" value="1"/>
</dbReference>
<comment type="catalytic activity">
    <reaction evidence="18">
        <text>L-threonyl-[protein] + ATP = O-phospho-L-threonyl-[protein] + ADP + H(+)</text>
        <dbReference type="Rhea" id="RHEA:46608"/>
        <dbReference type="Rhea" id="RHEA-COMP:11060"/>
        <dbReference type="Rhea" id="RHEA-COMP:11605"/>
        <dbReference type="ChEBI" id="CHEBI:15378"/>
        <dbReference type="ChEBI" id="CHEBI:30013"/>
        <dbReference type="ChEBI" id="CHEBI:30616"/>
        <dbReference type="ChEBI" id="CHEBI:61977"/>
        <dbReference type="ChEBI" id="CHEBI:456216"/>
        <dbReference type="EC" id="2.7.11.1"/>
    </reaction>
</comment>
<dbReference type="InterPro" id="IPR003591">
    <property type="entry name" value="Leu-rich_rpt_typical-subtyp"/>
</dbReference>
<dbReference type="SUPFAM" id="SSF56112">
    <property type="entry name" value="Protein kinase-like (PK-like)"/>
    <property type="match status" value="1"/>
</dbReference>
<keyword evidence="6" id="KW-0433">Leucine-rich repeat</keyword>
<keyword evidence="9 23" id="KW-0732">Signal</keyword>
<dbReference type="Gene3D" id="3.30.200.20">
    <property type="entry name" value="Phosphorylase Kinase, domain 1"/>
    <property type="match status" value="1"/>
</dbReference>
<reference evidence="25" key="2">
    <citation type="submission" date="2023-06" db="EMBL/GenBank/DDBJ databases">
        <authorList>
            <person name="Swenson N.G."/>
            <person name="Wegrzyn J.L."/>
            <person name="Mcevoy S.L."/>
        </authorList>
    </citation>
    <scope>NUCLEOTIDE SEQUENCE</scope>
    <source>
        <strain evidence="25">NS2018</strain>
        <tissue evidence="25">Leaf</tissue>
    </source>
</reference>
<feature type="region of interest" description="Disordered" evidence="21">
    <location>
        <begin position="1364"/>
        <end position="1392"/>
    </location>
</feature>
<dbReference type="GO" id="GO:0004674">
    <property type="term" value="F:protein serine/threonine kinase activity"/>
    <property type="evidence" value="ECO:0007669"/>
    <property type="project" value="UniProtKB-KW"/>
</dbReference>
<keyword evidence="7" id="KW-0808">Transferase</keyword>
<evidence type="ECO:0000256" key="6">
    <source>
        <dbReference type="ARBA" id="ARBA00022614"/>
    </source>
</evidence>
<evidence type="ECO:0000313" key="25">
    <source>
        <dbReference type="EMBL" id="KAK0595249.1"/>
    </source>
</evidence>
<keyword evidence="10" id="KW-0677">Repeat</keyword>
<dbReference type="FunFam" id="3.80.10.10:FF:001678">
    <property type="entry name" value="Calmodulin-binding receptor kinase CaMRLK"/>
    <property type="match status" value="1"/>
</dbReference>
<proteinExistence type="predicted"/>
<keyword evidence="4" id="KW-0723">Serine/threonine-protein kinase</keyword>
<keyword evidence="17" id="KW-0325">Glycoprotein</keyword>
<dbReference type="Gene3D" id="1.10.510.10">
    <property type="entry name" value="Transferase(Phosphotransferase) domain 1"/>
    <property type="match status" value="1"/>
</dbReference>
<dbReference type="InterPro" id="IPR055414">
    <property type="entry name" value="LRR_R13L4/SHOC2-like"/>
</dbReference>
<dbReference type="Gene3D" id="3.80.10.10">
    <property type="entry name" value="Ribonuclease Inhibitor"/>
    <property type="match status" value="4"/>
</dbReference>
<dbReference type="SMART" id="SM00343">
    <property type="entry name" value="ZnF_C2HC"/>
    <property type="match status" value="2"/>
</dbReference>
<evidence type="ECO:0000256" key="15">
    <source>
        <dbReference type="ARBA" id="ARBA00023136"/>
    </source>
</evidence>
<dbReference type="Pfam" id="PF00560">
    <property type="entry name" value="LRR_1"/>
    <property type="match status" value="5"/>
</dbReference>
<evidence type="ECO:0000256" key="2">
    <source>
        <dbReference type="ARBA" id="ARBA00004479"/>
    </source>
</evidence>